<dbReference type="Proteomes" id="UP000265715">
    <property type="component" value="Unassembled WGS sequence"/>
</dbReference>
<dbReference type="AlphaFoldDB" id="A0A399EN49"/>
<organism evidence="2 3">
    <name type="scientific">Calidithermus terrae</name>
    <dbReference type="NCBI Taxonomy" id="1408545"/>
    <lineage>
        <taxon>Bacteria</taxon>
        <taxon>Thermotogati</taxon>
        <taxon>Deinococcota</taxon>
        <taxon>Deinococci</taxon>
        <taxon>Thermales</taxon>
        <taxon>Thermaceae</taxon>
        <taxon>Calidithermus</taxon>
    </lineage>
</organism>
<reference evidence="2 3" key="1">
    <citation type="submission" date="2018-08" db="EMBL/GenBank/DDBJ databases">
        <title>Meiothermus terrae DSM 26712 genome sequencing project.</title>
        <authorList>
            <person name="Da Costa M.S."/>
            <person name="Albuquerque L."/>
            <person name="Raposo P."/>
            <person name="Froufe H.J.C."/>
            <person name="Barroso C.S."/>
            <person name="Egas C."/>
        </authorList>
    </citation>
    <scope>NUCLEOTIDE SEQUENCE [LARGE SCALE GENOMIC DNA]</scope>
    <source>
        <strain evidence="2 3">DSM 26712</strain>
    </source>
</reference>
<name>A0A399EN49_9DEIN</name>
<accession>A0A399EN49</accession>
<dbReference type="InterPro" id="IPR045155">
    <property type="entry name" value="Beta-lactam_cat"/>
</dbReference>
<proteinExistence type="predicted"/>
<dbReference type="EMBL" id="QXDL01000073">
    <property type="protein sequence ID" value="RIH84479.1"/>
    <property type="molecule type" value="Genomic_DNA"/>
</dbReference>
<gene>
    <name evidence="2" type="primary">per1</name>
    <name evidence="2" type="ORF">Mterra_01974</name>
</gene>
<evidence type="ECO:0000259" key="1">
    <source>
        <dbReference type="Pfam" id="PF13354"/>
    </source>
</evidence>
<dbReference type="InterPro" id="IPR000871">
    <property type="entry name" value="Beta-lactam_class-A"/>
</dbReference>
<dbReference type="SUPFAM" id="SSF56601">
    <property type="entry name" value="beta-lactamase/transpeptidase-like"/>
    <property type="match status" value="1"/>
</dbReference>
<dbReference type="PANTHER" id="PTHR35333:SF4">
    <property type="entry name" value="SLR0121 PROTEIN"/>
    <property type="match status" value="1"/>
</dbReference>
<dbReference type="Gene3D" id="3.40.710.10">
    <property type="entry name" value="DD-peptidase/beta-lactamase superfamily"/>
    <property type="match status" value="1"/>
</dbReference>
<protein>
    <submittedName>
        <fullName evidence="2">Extended-spectrum beta-lactamase PER-1</fullName>
        <ecNumber evidence="2">3.5.2.6</ecNumber>
    </submittedName>
</protein>
<dbReference type="InterPro" id="IPR012338">
    <property type="entry name" value="Beta-lactam/transpept-like"/>
</dbReference>
<sequence>MLEQPLPVGSPCLELPEAEQVAPPAVPPAIRGRVGLYVARFEPGESEFRPSKVVQISPEEVFPLASNYKTAVWLEVLRQADQGSLDMEERFVVTRANQSLGGYPYDNTPVLGLGYRMIEHSDNTATDILHRRVGLGSLQPLADELKLCKTRLLLPTKTWWTAESGLGGPDFPRYNLLSSSQRFAQAAPEERLQIAQRLDAIAQTLHPDRLYRAFKTFYAGGYTWEQMAQIDRNLQNASTPVEWARFLWAAFAQNGLSPEADAHFREVMAKGYGWRHLRVRYSYYGGKSGNTAGVLGFTGYLEAPDGCRYVYVFLSDTIPEIYTFHLRRDAFSLINQALLRLGMEGR</sequence>
<dbReference type="Pfam" id="PF13354">
    <property type="entry name" value="Beta-lactamase2"/>
    <property type="match status" value="1"/>
</dbReference>
<evidence type="ECO:0000313" key="3">
    <source>
        <dbReference type="Proteomes" id="UP000265715"/>
    </source>
</evidence>
<keyword evidence="2" id="KW-0378">Hydrolase</keyword>
<dbReference type="GO" id="GO:0030655">
    <property type="term" value="P:beta-lactam antibiotic catabolic process"/>
    <property type="evidence" value="ECO:0007669"/>
    <property type="project" value="InterPro"/>
</dbReference>
<dbReference type="GO" id="GO:0008800">
    <property type="term" value="F:beta-lactamase activity"/>
    <property type="evidence" value="ECO:0007669"/>
    <property type="project" value="UniProtKB-EC"/>
</dbReference>
<feature type="domain" description="Beta-lactamase class A catalytic" evidence="1">
    <location>
        <begin position="52"/>
        <end position="313"/>
    </location>
</feature>
<dbReference type="PANTHER" id="PTHR35333">
    <property type="entry name" value="BETA-LACTAMASE"/>
    <property type="match status" value="1"/>
</dbReference>
<evidence type="ECO:0000313" key="2">
    <source>
        <dbReference type="EMBL" id="RIH84479.1"/>
    </source>
</evidence>
<comment type="caution">
    <text evidence="2">The sequence shown here is derived from an EMBL/GenBank/DDBJ whole genome shotgun (WGS) entry which is preliminary data.</text>
</comment>
<dbReference type="GO" id="GO:0046677">
    <property type="term" value="P:response to antibiotic"/>
    <property type="evidence" value="ECO:0007669"/>
    <property type="project" value="InterPro"/>
</dbReference>
<dbReference type="EC" id="3.5.2.6" evidence="2"/>
<keyword evidence="3" id="KW-1185">Reference proteome</keyword>